<dbReference type="SUPFAM" id="SSF50129">
    <property type="entry name" value="GroES-like"/>
    <property type="match status" value="1"/>
</dbReference>
<feature type="domain" description="Enoyl reductase (ER)" evidence="3">
    <location>
        <begin position="11"/>
        <end position="322"/>
    </location>
</feature>
<dbReference type="GO" id="GO:0035925">
    <property type="term" value="F:mRNA 3'-UTR AU-rich region binding"/>
    <property type="evidence" value="ECO:0007669"/>
    <property type="project" value="TreeGrafter"/>
</dbReference>
<organism evidence="4 5">
    <name type="scientific">Rhodobaculum claviforme</name>
    <dbReference type="NCBI Taxonomy" id="1549854"/>
    <lineage>
        <taxon>Bacteria</taxon>
        <taxon>Pseudomonadati</taxon>
        <taxon>Pseudomonadota</taxon>
        <taxon>Alphaproteobacteria</taxon>
        <taxon>Rhodobacterales</taxon>
        <taxon>Paracoccaceae</taxon>
        <taxon>Rhodobaculum</taxon>
    </lineage>
</organism>
<dbReference type="EMBL" id="NHSD01000283">
    <property type="protein sequence ID" value="MBK5927969.1"/>
    <property type="molecule type" value="Genomic_DNA"/>
</dbReference>
<keyword evidence="1" id="KW-0521">NADP</keyword>
<gene>
    <name evidence="4" type="ORF">CCR87_11635</name>
</gene>
<evidence type="ECO:0000313" key="5">
    <source>
        <dbReference type="Proteomes" id="UP000706333"/>
    </source>
</evidence>
<dbReference type="AlphaFoldDB" id="A0A934TLY3"/>
<dbReference type="FunFam" id="3.40.50.720:FF:000053">
    <property type="entry name" value="Quinone oxidoreductase 1"/>
    <property type="match status" value="1"/>
</dbReference>
<evidence type="ECO:0000256" key="2">
    <source>
        <dbReference type="ARBA" id="ARBA00023002"/>
    </source>
</evidence>
<dbReference type="Pfam" id="PF00107">
    <property type="entry name" value="ADH_zinc_N"/>
    <property type="match status" value="1"/>
</dbReference>
<dbReference type="PANTHER" id="PTHR48106:SF13">
    <property type="entry name" value="QUINONE OXIDOREDUCTASE-RELATED"/>
    <property type="match status" value="1"/>
</dbReference>
<dbReference type="GO" id="GO:0070402">
    <property type="term" value="F:NADPH binding"/>
    <property type="evidence" value="ECO:0007669"/>
    <property type="project" value="TreeGrafter"/>
</dbReference>
<evidence type="ECO:0000256" key="1">
    <source>
        <dbReference type="ARBA" id="ARBA00022857"/>
    </source>
</evidence>
<dbReference type="InterPro" id="IPR047618">
    <property type="entry name" value="QOR-like"/>
</dbReference>
<dbReference type="SMART" id="SM00829">
    <property type="entry name" value="PKS_ER"/>
    <property type="match status" value="1"/>
</dbReference>
<proteinExistence type="predicted"/>
<dbReference type="Proteomes" id="UP000706333">
    <property type="component" value="Unassembled WGS sequence"/>
</dbReference>
<name>A0A934TLY3_9RHOB</name>
<dbReference type="SUPFAM" id="SSF51735">
    <property type="entry name" value="NAD(P)-binding Rossmann-fold domains"/>
    <property type="match status" value="1"/>
</dbReference>
<dbReference type="InterPro" id="IPR013149">
    <property type="entry name" value="ADH-like_C"/>
</dbReference>
<dbReference type="CDD" id="cd05286">
    <property type="entry name" value="QOR2"/>
    <property type="match status" value="1"/>
</dbReference>
<dbReference type="GO" id="GO:0005829">
    <property type="term" value="C:cytosol"/>
    <property type="evidence" value="ECO:0007669"/>
    <property type="project" value="TreeGrafter"/>
</dbReference>
<keyword evidence="5" id="KW-1185">Reference proteome</keyword>
<dbReference type="Gene3D" id="3.40.50.720">
    <property type="entry name" value="NAD(P)-binding Rossmann-like Domain"/>
    <property type="match status" value="1"/>
</dbReference>
<reference evidence="4" key="2">
    <citation type="journal article" date="2020" name="Microorganisms">
        <title>Osmotic Adaptation and Compatible Solute Biosynthesis of Phototrophic Bacteria as Revealed from Genome Analyses.</title>
        <authorList>
            <person name="Imhoff J.F."/>
            <person name="Rahn T."/>
            <person name="Kunzel S."/>
            <person name="Keller A."/>
            <person name="Neulinger S.C."/>
        </authorList>
    </citation>
    <scope>NUCLEOTIDE SEQUENCE</scope>
    <source>
        <strain evidence="4">LMG 28126</strain>
    </source>
</reference>
<protein>
    <submittedName>
        <fullName evidence="4">Quinone oxidoreductase</fullName>
    </submittedName>
</protein>
<dbReference type="InterPro" id="IPR036291">
    <property type="entry name" value="NAD(P)-bd_dom_sf"/>
</dbReference>
<comment type="caution">
    <text evidence="4">The sequence shown here is derived from an EMBL/GenBank/DDBJ whole genome shotgun (WGS) entry which is preliminary data.</text>
</comment>
<reference evidence="4" key="1">
    <citation type="submission" date="2017-05" db="EMBL/GenBank/DDBJ databases">
        <authorList>
            <person name="Imhoff J.F."/>
            <person name="Rahn T."/>
            <person name="Kuenzel S."/>
            <person name="Neulinger S.C."/>
        </authorList>
    </citation>
    <scope>NUCLEOTIDE SEQUENCE</scope>
    <source>
        <strain evidence="4">LMG 28126</strain>
    </source>
</reference>
<dbReference type="InterPro" id="IPR020843">
    <property type="entry name" value="ER"/>
</dbReference>
<dbReference type="GO" id="GO:0003960">
    <property type="term" value="F:quinone reductase (NADPH) activity"/>
    <property type="evidence" value="ECO:0007669"/>
    <property type="project" value="InterPro"/>
</dbReference>
<evidence type="ECO:0000313" key="4">
    <source>
        <dbReference type="EMBL" id="MBK5927969.1"/>
    </source>
</evidence>
<dbReference type="Gene3D" id="3.90.180.10">
    <property type="entry name" value="Medium-chain alcohol dehydrogenases, catalytic domain"/>
    <property type="match status" value="1"/>
</dbReference>
<dbReference type="InterPro" id="IPR011032">
    <property type="entry name" value="GroES-like_sf"/>
</dbReference>
<dbReference type="InterPro" id="IPR013154">
    <property type="entry name" value="ADH-like_N"/>
</dbReference>
<sequence>MDYAMVMPQPGGPELFERREITVPDPAEGEVRVRHTAIGLNYLDVYHRSGAYPWPVERDLVAGSEAAGVVEAVGAGVSNLKPGDRVAYTHPMNAYCSARVLPAHRLVKLPDGISDEIAATLMLKGLTAHYLIHSSYPVARGTDVLVHAAAGGVGLLMGQWLAAKGARAIGTAGGPDKVALALRHGYTDVIDYRAGDFVAPVRDLTGGRGVDVVYDGVGADTWRGSLDSLVIRGSFVCFGAASGKVEGFGLADLNKGSFFATRPTLFHHIADPEELRSRAADLFAVVQGGAVRSAVSQTFALSEVGAAHAALEGRQTTGATVLIP</sequence>
<dbReference type="PANTHER" id="PTHR48106">
    <property type="entry name" value="QUINONE OXIDOREDUCTASE PIG3-RELATED"/>
    <property type="match status" value="1"/>
</dbReference>
<keyword evidence="2" id="KW-0560">Oxidoreductase</keyword>
<dbReference type="RefSeq" id="WP_201157720.1">
    <property type="nucleotide sequence ID" value="NZ_NHSD01000283.1"/>
</dbReference>
<evidence type="ECO:0000259" key="3">
    <source>
        <dbReference type="SMART" id="SM00829"/>
    </source>
</evidence>
<accession>A0A934TLY3</accession>
<dbReference type="Pfam" id="PF08240">
    <property type="entry name" value="ADH_N"/>
    <property type="match status" value="1"/>
</dbReference>